<evidence type="ECO:0000313" key="2">
    <source>
        <dbReference type="Proteomes" id="UP000223777"/>
    </source>
</evidence>
<protein>
    <submittedName>
        <fullName evidence="1">Uncharacterized protein</fullName>
    </submittedName>
</protein>
<dbReference type="EMBL" id="NUIL01000015">
    <property type="protein sequence ID" value="PGO29225.1"/>
    <property type="molecule type" value="Genomic_DNA"/>
</dbReference>
<sequence>MKQAIHELSHVVEGHFHIHDKQDITIVLNTRDMLELIKLTDVARYDYASIRHEGEYHIISSCVDGETRFFVEDVRLENGCLKYDETDLLFLPSYLPQEMKEYFVNQGEYDKLIEFDESSRFEDLITEFNN</sequence>
<reference evidence="1 2" key="1">
    <citation type="submission" date="2017-09" db="EMBL/GenBank/DDBJ databases">
        <title>Large-scale bioinformatics analysis of Bacillus genomes uncovers conserved roles of natural products in bacterial physiology.</title>
        <authorList>
            <consortium name="Agbiome Team Llc"/>
            <person name="Bleich R.M."/>
            <person name="Grubbs K.J."/>
            <person name="Santa Maria K.C."/>
            <person name="Allen S.E."/>
            <person name="Farag S."/>
            <person name="Shank E.A."/>
            <person name="Bowers A."/>
        </authorList>
    </citation>
    <scope>NUCLEOTIDE SEQUENCE [LARGE SCALE GENOMIC DNA]</scope>
    <source>
        <strain evidence="1 2">AFS050027</strain>
    </source>
</reference>
<dbReference type="Proteomes" id="UP000223777">
    <property type="component" value="Unassembled WGS sequence"/>
</dbReference>
<dbReference type="AlphaFoldDB" id="A0A2B9Q423"/>
<proteinExistence type="predicted"/>
<organism evidence="1 2">
    <name type="scientific">Bacillus cereus</name>
    <dbReference type="NCBI Taxonomy" id="1396"/>
    <lineage>
        <taxon>Bacteria</taxon>
        <taxon>Bacillati</taxon>
        <taxon>Bacillota</taxon>
        <taxon>Bacilli</taxon>
        <taxon>Bacillales</taxon>
        <taxon>Bacillaceae</taxon>
        <taxon>Bacillus</taxon>
        <taxon>Bacillus cereus group</taxon>
    </lineage>
</organism>
<accession>A0A2B9Q423</accession>
<name>A0A2B9Q423_BACCE</name>
<comment type="caution">
    <text evidence="1">The sequence shown here is derived from an EMBL/GenBank/DDBJ whole genome shotgun (WGS) entry which is preliminary data.</text>
</comment>
<dbReference type="RefSeq" id="WP_097883287.1">
    <property type="nucleotide sequence ID" value="NZ_NUIL01000015.1"/>
</dbReference>
<evidence type="ECO:0000313" key="1">
    <source>
        <dbReference type="EMBL" id="PGO29225.1"/>
    </source>
</evidence>
<gene>
    <name evidence="1" type="ORF">CN984_12395</name>
</gene>